<proteinExistence type="predicted"/>
<protein>
    <submittedName>
        <fullName evidence="1">Uncharacterized protein</fullName>
    </submittedName>
</protein>
<organism evidence="1 2">
    <name type="scientific">Melanomma pulvis-pyrius CBS 109.77</name>
    <dbReference type="NCBI Taxonomy" id="1314802"/>
    <lineage>
        <taxon>Eukaryota</taxon>
        <taxon>Fungi</taxon>
        <taxon>Dikarya</taxon>
        <taxon>Ascomycota</taxon>
        <taxon>Pezizomycotina</taxon>
        <taxon>Dothideomycetes</taxon>
        <taxon>Pleosporomycetidae</taxon>
        <taxon>Pleosporales</taxon>
        <taxon>Melanommataceae</taxon>
        <taxon>Melanomma</taxon>
    </lineage>
</organism>
<dbReference type="EMBL" id="MU001738">
    <property type="protein sequence ID" value="KAF2801146.1"/>
    <property type="molecule type" value="Genomic_DNA"/>
</dbReference>
<keyword evidence="2" id="KW-1185">Reference proteome</keyword>
<name>A0A6A6XX70_9PLEO</name>
<dbReference type="AlphaFoldDB" id="A0A6A6XX70"/>
<evidence type="ECO:0000313" key="2">
    <source>
        <dbReference type="Proteomes" id="UP000799757"/>
    </source>
</evidence>
<evidence type="ECO:0000313" key="1">
    <source>
        <dbReference type="EMBL" id="KAF2801146.1"/>
    </source>
</evidence>
<sequence>MRGQLYQALDQARWKEVVDDFQRSSKNVRLMREIEELQDARDDWRTADHSPHYVIPG</sequence>
<dbReference type="Proteomes" id="UP000799757">
    <property type="component" value="Unassembled WGS sequence"/>
</dbReference>
<gene>
    <name evidence="1" type="ORF">K505DRAFT_276</name>
</gene>
<reference evidence="1" key="1">
    <citation type="journal article" date="2020" name="Stud. Mycol.">
        <title>101 Dothideomycetes genomes: a test case for predicting lifestyles and emergence of pathogens.</title>
        <authorList>
            <person name="Haridas S."/>
            <person name="Albert R."/>
            <person name="Binder M."/>
            <person name="Bloem J."/>
            <person name="Labutti K."/>
            <person name="Salamov A."/>
            <person name="Andreopoulos B."/>
            <person name="Baker S."/>
            <person name="Barry K."/>
            <person name="Bills G."/>
            <person name="Bluhm B."/>
            <person name="Cannon C."/>
            <person name="Castanera R."/>
            <person name="Culley D."/>
            <person name="Daum C."/>
            <person name="Ezra D."/>
            <person name="Gonzalez J."/>
            <person name="Henrissat B."/>
            <person name="Kuo A."/>
            <person name="Liang C."/>
            <person name="Lipzen A."/>
            <person name="Lutzoni F."/>
            <person name="Magnuson J."/>
            <person name="Mondo S."/>
            <person name="Nolan M."/>
            <person name="Ohm R."/>
            <person name="Pangilinan J."/>
            <person name="Park H.-J."/>
            <person name="Ramirez L."/>
            <person name="Alfaro M."/>
            <person name="Sun H."/>
            <person name="Tritt A."/>
            <person name="Yoshinaga Y."/>
            <person name="Zwiers L.-H."/>
            <person name="Turgeon B."/>
            <person name="Goodwin S."/>
            <person name="Spatafora J."/>
            <person name="Crous P."/>
            <person name="Grigoriev I."/>
        </authorList>
    </citation>
    <scope>NUCLEOTIDE SEQUENCE</scope>
    <source>
        <strain evidence="1">CBS 109.77</strain>
    </source>
</reference>
<accession>A0A6A6XX70</accession>
<dbReference type="OrthoDB" id="5404564at2759"/>